<dbReference type="SUPFAM" id="SSF53448">
    <property type="entry name" value="Nucleotide-diphospho-sugar transferases"/>
    <property type="match status" value="1"/>
</dbReference>
<evidence type="ECO:0000313" key="3">
    <source>
        <dbReference type="Proteomes" id="UP001308005"/>
    </source>
</evidence>
<dbReference type="GO" id="GO:0016757">
    <property type="term" value="F:glycosyltransferase activity"/>
    <property type="evidence" value="ECO:0007669"/>
    <property type="project" value="UniProtKB-KW"/>
</dbReference>
<gene>
    <name evidence="2" type="ORF">VSS37_04050</name>
</gene>
<organism evidence="2 3">
    <name type="scientific">Candidatus Thiothrix phosphatis</name>
    <dbReference type="NCBI Taxonomy" id="3112415"/>
    <lineage>
        <taxon>Bacteria</taxon>
        <taxon>Pseudomonadati</taxon>
        <taxon>Pseudomonadota</taxon>
        <taxon>Gammaproteobacteria</taxon>
        <taxon>Thiotrichales</taxon>
        <taxon>Thiotrichaceae</taxon>
        <taxon>Thiothrix</taxon>
    </lineage>
</organism>
<dbReference type="PANTHER" id="PTHR43685">
    <property type="entry name" value="GLYCOSYLTRANSFERASE"/>
    <property type="match status" value="1"/>
</dbReference>
<dbReference type="Proteomes" id="UP001308005">
    <property type="component" value="Unassembled WGS sequence"/>
</dbReference>
<keyword evidence="2" id="KW-0808">Transferase</keyword>
<dbReference type="EMBL" id="JAYMYJ010000030">
    <property type="protein sequence ID" value="MEB4590144.1"/>
    <property type="molecule type" value="Genomic_DNA"/>
</dbReference>
<reference evidence="3" key="1">
    <citation type="submission" date="2023-07" db="EMBL/GenBank/DDBJ databases">
        <title>The carbon used by Thiothrix.</title>
        <authorList>
            <person name="Chen L."/>
        </authorList>
    </citation>
    <scope>NUCLEOTIDE SEQUENCE [LARGE SCALE GENOMIC DNA]</scope>
</reference>
<name>A0ABU6CTQ7_9GAMM</name>
<comment type="caution">
    <text evidence="2">The sequence shown here is derived from an EMBL/GenBank/DDBJ whole genome shotgun (WGS) entry which is preliminary data.</text>
</comment>
<dbReference type="PANTHER" id="PTHR43685:SF2">
    <property type="entry name" value="GLYCOSYLTRANSFERASE 2-LIKE DOMAIN-CONTAINING PROTEIN"/>
    <property type="match status" value="1"/>
</dbReference>
<sequence length="314" mass="35999">MFRYTFTVFTPTYNRAETLHRVYDSLCAQTFRDFEWLVVDDGSTDNTRERVEGWQAQAAFPIRYLHQQNAHKKVAHNLGIGAAQGELFLTLDSDDSCKPQALERLLFHWQAIPDDQRNGFSAVTVLCEKESGEIVGSLFPADPVGGWIDSDSVEMSYRYKVRGEKWGFQRTEVLRQFPFEHEGVAGLIPENVVWERISERYKTRFVNEALRVYHDGEDQVTRARPDQHALGHAIACKSMLEHGARYFLYAPLRLLDVAMSFVRFKHHAQQRQPDVALSAEGLLPRLLVLGMTPFGYARFCLDRRRLADKGSQAG</sequence>
<dbReference type="InterPro" id="IPR050834">
    <property type="entry name" value="Glycosyltransf_2"/>
</dbReference>
<dbReference type="RefSeq" id="WP_324693385.1">
    <property type="nucleotide sequence ID" value="NZ_JAYMYJ010000030.1"/>
</dbReference>
<keyword evidence="3" id="KW-1185">Reference proteome</keyword>
<proteinExistence type="predicted"/>
<dbReference type="EC" id="2.4.-.-" evidence="2"/>
<accession>A0ABU6CTQ7</accession>
<dbReference type="InterPro" id="IPR001173">
    <property type="entry name" value="Glyco_trans_2-like"/>
</dbReference>
<dbReference type="CDD" id="cd00761">
    <property type="entry name" value="Glyco_tranf_GTA_type"/>
    <property type="match status" value="1"/>
</dbReference>
<evidence type="ECO:0000313" key="2">
    <source>
        <dbReference type="EMBL" id="MEB4590144.1"/>
    </source>
</evidence>
<protein>
    <submittedName>
        <fullName evidence="2">Glycosyltransferase family A protein</fullName>
        <ecNumber evidence="2">2.4.-.-</ecNumber>
    </submittedName>
</protein>
<dbReference type="InterPro" id="IPR029044">
    <property type="entry name" value="Nucleotide-diphossugar_trans"/>
</dbReference>
<reference evidence="2 3" key="2">
    <citation type="submission" date="2024-01" db="EMBL/GenBank/DDBJ databases">
        <authorList>
            <person name="Xie X."/>
        </authorList>
    </citation>
    <scope>NUCLEOTIDE SEQUENCE [LARGE SCALE GENOMIC DNA]</scope>
    <source>
        <strain evidence="2">SCUT-1</strain>
    </source>
</reference>
<dbReference type="Pfam" id="PF00535">
    <property type="entry name" value="Glycos_transf_2"/>
    <property type="match status" value="1"/>
</dbReference>
<keyword evidence="2" id="KW-0328">Glycosyltransferase</keyword>
<dbReference type="Gene3D" id="3.90.550.10">
    <property type="entry name" value="Spore Coat Polysaccharide Biosynthesis Protein SpsA, Chain A"/>
    <property type="match status" value="1"/>
</dbReference>
<evidence type="ECO:0000259" key="1">
    <source>
        <dbReference type="Pfam" id="PF00535"/>
    </source>
</evidence>
<feature type="domain" description="Glycosyltransferase 2-like" evidence="1">
    <location>
        <begin position="7"/>
        <end position="115"/>
    </location>
</feature>